<dbReference type="InterPro" id="IPR036111">
    <property type="entry name" value="Mal/L-sulfo/L-lacto_DH-like_sf"/>
</dbReference>
<dbReference type="InterPro" id="IPR003767">
    <property type="entry name" value="Malate/L-lactate_DH-like"/>
</dbReference>
<dbReference type="EMBL" id="JRJU01000026">
    <property type="protein sequence ID" value="KHF38942.1"/>
    <property type="molecule type" value="Genomic_DNA"/>
</dbReference>
<keyword evidence="2" id="KW-0560">Oxidoreductase</keyword>
<comment type="similarity">
    <text evidence="1">Belongs to the LDH2/MDH2 oxidoreductase family.</text>
</comment>
<dbReference type="Pfam" id="PF02615">
    <property type="entry name" value="Ldh_2"/>
    <property type="match status" value="1"/>
</dbReference>
<dbReference type="RefSeq" id="WP_034631563.1">
    <property type="nucleotide sequence ID" value="NZ_JRJU01000026.1"/>
</dbReference>
<dbReference type="InterPro" id="IPR043143">
    <property type="entry name" value="Mal/L-sulf/L-lact_DH-like_NADP"/>
</dbReference>
<accession>A0A0B0IDL0</accession>
<dbReference type="SUPFAM" id="SSF89733">
    <property type="entry name" value="L-sulfolactate dehydrogenase-like"/>
    <property type="match status" value="1"/>
</dbReference>
<dbReference type="GO" id="GO:0016491">
    <property type="term" value="F:oxidoreductase activity"/>
    <property type="evidence" value="ECO:0007669"/>
    <property type="project" value="UniProtKB-KW"/>
</dbReference>
<dbReference type="Gene3D" id="1.10.1530.10">
    <property type="match status" value="1"/>
</dbReference>
<evidence type="ECO:0000313" key="4">
    <source>
        <dbReference type="Proteomes" id="UP000030832"/>
    </source>
</evidence>
<keyword evidence="4" id="KW-1185">Reference proteome</keyword>
<organism evidence="3 4">
    <name type="scientific">Halalkalibacter okhensis</name>
    <dbReference type="NCBI Taxonomy" id="333138"/>
    <lineage>
        <taxon>Bacteria</taxon>
        <taxon>Bacillati</taxon>
        <taxon>Bacillota</taxon>
        <taxon>Bacilli</taxon>
        <taxon>Bacillales</taxon>
        <taxon>Bacillaceae</taxon>
        <taxon>Halalkalibacter</taxon>
    </lineage>
</organism>
<sequence>MKDVLVTTEELTGLVVKKLTKAGINEEHAGIVADVLVHANLRGVNSHGVLRTEHYVKRITEGGINPSPKFSVKDTGPTTAIFDGDDGLGHVVTKEAMDYALKLADKNGVGMVAVVNSSHCGALSYFVEQAADRGMIGMAMTHTDKVVVPFGGAKPYFGTNPIAYGFPAKTKNPIILDMATSNVAFGKVLHAREAGQTIPNNWGVDDNGNPTTDPHDVKALLPVGGPKGYGLAMVIDIFSGLLTGSAFGPHITTMYGDYSKKRKLGHFVCAYNISAFTEKEGFLANMDQMIQEIHESQPAEGFERVMVPGEPEQLNEADRRKNGIPLTASVYHYLKS</sequence>
<dbReference type="InterPro" id="IPR043144">
    <property type="entry name" value="Mal/L-sulf/L-lact_DH-like_ah"/>
</dbReference>
<dbReference type="OrthoDB" id="9769447at2"/>
<dbReference type="Gene3D" id="3.30.1370.60">
    <property type="entry name" value="Hypothetical oxidoreductase yiak, domain 2"/>
    <property type="match status" value="1"/>
</dbReference>
<evidence type="ECO:0000256" key="1">
    <source>
        <dbReference type="ARBA" id="ARBA00006056"/>
    </source>
</evidence>
<dbReference type="eggNOG" id="COG2055">
    <property type="taxonomic scope" value="Bacteria"/>
</dbReference>
<dbReference type="AlphaFoldDB" id="A0A0B0IDL0"/>
<proteinExistence type="inferred from homology"/>
<dbReference type="PANTHER" id="PTHR11091:SF0">
    <property type="entry name" value="MALATE DEHYDROGENASE"/>
    <property type="match status" value="1"/>
</dbReference>
<protein>
    <submittedName>
        <fullName evidence="3">Ureidoglycolate dehydrogenase</fullName>
    </submittedName>
</protein>
<dbReference type="NCBIfam" id="NF011599">
    <property type="entry name" value="PRK15025.1"/>
    <property type="match status" value="1"/>
</dbReference>
<comment type="caution">
    <text evidence="3">The sequence shown here is derived from an EMBL/GenBank/DDBJ whole genome shotgun (WGS) entry which is preliminary data.</text>
</comment>
<evidence type="ECO:0000256" key="2">
    <source>
        <dbReference type="ARBA" id="ARBA00023002"/>
    </source>
</evidence>
<dbReference type="STRING" id="333138.LQ50_18060"/>
<dbReference type="PANTHER" id="PTHR11091">
    <property type="entry name" value="OXIDOREDUCTASE-RELATED"/>
    <property type="match status" value="1"/>
</dbReference>
<evidence type="ECO:0000313" key="3">
    <source>
        <dbReference type="EMBL" id="KHF38942.1"/>
    </source>
</evidence>
<dbReference type="Proteomes" id="UP000030832">
    <property type="component" value="Unassembled WGS sequence"/>
</dbReference>
<reference evidence="3 4" key="1">
    <citation type="submission" date="2014-09" db="EMBL/GenBank/DDBJ databases">
        <title>Genome sequencing and annotation of Bacillus Okhensis strain Kh10-101T.</title>
        <authorList>
            <person name="Prakash J.S."/>
        </authorList>
    </citation>
    <scope>NUCLEOTIDE SEQUENCE [LARGE SCALE GENOMIC DNA]</scope>
    <source>
        <strain evidence="4">Kh10-101T</strain>
    </source>
</reference>
<name>A0A0B0IDL0_9BACI</name>
<gene>
    <name evidence="3" type="ORF">LQ50_18060</name>
</gene>